<dbReference type="CDD" id="cd00430">
    <property type="entry name" value="PLPDE_III_AR"/>
    <property type="match status" value="1"/>
</dbReference>
<evidence type="ECO:0000256" key="5">
    <source>
        <dbReference type="ARBA" id="ARBA00022741"/>
    </source>
</evidence>
<dbReference type="EMBL" id="JANDHW010000011">
    <property type="protein sequence ID" value="MCP9612561.1"/>
    <property type="molecule type" value="Genomic_DNA"/>
</dbReference>
<dbReference type="Gene3D" id="3.20.20.10">
    <property type="entry name" value="Alanine racemase"/>
    <property type="match status" value="1"/>
</dbReference>
<dbReference type="InterPro" id="IPR001608">
    <property type="entry name" value="Ala_racemase_N"/>
</dbReference>
<feature type="active site" description="Proton acceptor; specific for D-alanine" evidence="13">
    <location>
        <position position="492"/>
    </location>
</feature>
<organism evidence="15 16">
    <name type="scientific">Coprobacter tertius</name>
    <dbReference type="NCBI Taxonomy" id="2944915"/>
    <lineage>
        <taxon>Bacteria</taxon>
        <taxon>Pseudomonadati</taxon>
        <taxon>Bacteroidota</taxon>
        <taxon>Bacteroidia</taxon>
        <taxon>Bacteroidales</taxon>
        <taxon>Barnesiellaceae</taxon>
        <taxon>Coprobacter</taxon>
    </lineage>
</organism>
<dbReference type="SUPFAM" id="SSF51419">
    <property type="entry name" value="PLP-binding barrel"/>
    <property type="match status" value="1"/>
</dbReference>
<dbReference type="NCBIfam" id="TIGR01143">
    <property type="entry name" value="murF"/>
    <property type="match status" value="1"/>
</dbReference>
<evidence type="ECO:0000256" key="8">
    <source>
        <dbReference type="ARBA" id="ARBA00022960"/>
    </source>
</evidence>
<keyword evidence="16" id="KW-1185">Reference proteome</keyword>
<keyword evidence="3 15" id="KW-0436">Ligase</keyword>
<comment type="caution">
    <text evidence="15">The sequence shown here is derived from an EMBL/GenBank/DDBJ whole genome shotgun (WGS) entry which is preliminary data.</text>
</comment>
<dbReference type="InterPro" id="IPR036615">
    <property type="entry name" value="Mur_ligase_C_dom_sf"/>
</dbReference>
<evidence type="ECO:0000256" key="12">
    <source>
        <dbReference type="ARBA" id="ARBA00023316"/>
    </source>
</evidence>
<dbReference type="Pfam" id="PF08245">
    <property type="entry name" value="Mur_ligase_M"/>
    <property type="match status" value="1"/>
</dbReference>
<keyword evidence="5" id="KW-0547">Nucleotide-binding</keyword>
<dbReference type="InterPro" id="IPR005863">
    <property type="entry name" value="UDP-N-AcMur_synth"/>
</dbReference>
<comment type="cofactor">
    <cofactor evidence="1 13">
        <name>pyridoxal 5'-phosphate</name>
        <dbReference type="ChEBI" id="CHEBI:597326"/>
    </cofactor>
</comment>
<dbReference type="Gene3D" id="3.90.190.20">
    <property type="entry name" value="Mur ligase, C-terminal domain"/>
    <property type="match status" value="1"/>
</dbReference>
<keyword evidence="7 13" id="KW-0663">Pyridoxal phosphate</keyword>
<keyword evidence="10 13" id="KW-0413">Isomerase</keyword>
<dbReference type="RefSeq" id="WP_255027890.1">
    <property type="nucleotide sequence ID" value="NZ_JANDHW010000011.1"/>
</dbReference>
<keyword evidence="9" id="KW-0573">Peptidoglycan synthesis</keyword>
<comment type="function">
    <text evidence="13">Catalyzes the interconversion of L-alanine and D-alanine. May also act on other amino acids.</text>
</comment>
<proteinExistence type="inferred from homology"/>
<dbReference type="InterPro" id="IPR035911">
    <property type="entry name" value="MurE/MurF_N"/>
</dbReference>
<dbReference type="Pfam" id="PF00842">
    <property type="entry name" value="Ala_racemase_C"/>
    <property type="match status" value="1"/>
</dbReference>
<evidence type="ECO:0000256" key="1">
    <source>
        <dbReference type="ARBA" id="ARBA00001933"/>
    </source>
</evidence>
<keyword evidence="12" id="KW-0961">Cell wall biogenesis/degradation</keyword>
<feature type="binding site" evidence="13">
    <location>
        <position position="766"/>
    </location>
    <ligand>
        <name>substrate</name>
    </ligand>
</feature>
<evidence type="ECO:0000256" key="3">
    <source>
        <dbReference type="ARBA" id="ARBA00022598"/>
    </source>
</evidence>
<feature type="active site" description="Proton acceptor; specific for L-alanine" evidence="13">
    <location>
        <position position="717"/>
    </location>
</feature>
<evidence type="ECO:0000256" key="13">
    <source>
        <dbReference type="HAMAP-Rule" id="MF_01201"/>
    </source>
</evidence>
<dbReference type="PRINTS" id="PR00992">
    <property type="entry name" value="ALARACEMASE"/>
</dbReference>
<dbReference type="Proteomes" id="UP001205603">
    <property type="component" value="Unassembled WGS sequence"/>
</dbReference>
<dbReference type="PANTHER" id="PTHR43024:SF1">
    <property type="entry name" value="UDP-N-ACETYLMURAMOYL-TRIPEPTIDE--D-ALANYL-D-ALANINE LIGASE"/>
    <property type="match status" value="1"/>
</dbReference>
<evidence type="ECO:0000313" key="16">
    <source>
        <dbReference type="Proteomes" id="UP001205603"/>
    </source>
</evidence>
<feature type="domain" description="Alanine racemase C-terminal" evidence="14">
    <location>
        <begin position="696"/>
        <end position="820"/>
    </location>
</feature>
<gene>
    <name evidence="15" type="ORF">NMU02_10700</name>
</gene>
<dbReference type="Gene3D" id="3.40.1190.10">
    <property type="entry name" value="Mur-like, catalytic domain"/>
    <property type="match status" value="1"/>
</dbReference>
<dbReference type="InterPro" id="IPR011079">
    <property type="entry name" value="Ala_racemase_C"/>
</dbReference>
<dbReference type="SUPFAM" id="SSF53623">
    <property type="entry name" value="MurD-like peptide ligases, catalytic domain"/>
    <property type="match status" value="1"/>
</dbReference>
<dbReference type="InterPro" id="IPR013221">
    <property type="entry name" value="Mur_ligase_cen"/>
</dbReference>
<dbReference type="HAMAP" id="MF_01201">
    <property type="entry name" value="Ala_racemase"/>
    <property type="match status" value="1"/>
</dbReference>
<dbReference type="EC" id="5.1.1.1" evidence="13"/>
<evidence type="ECO:0000313" key="15">
    <source>
        <dbReference type="EMBL" id="MCP9612561.1"/>
    </source>
</evidence>
<name>A0ABT1MMQ9_9BACT</name>
<evidence type="ECO:0000256" key="7">
    <source>
        <dbReference type="ARBA" id="ARBA00022898"/>
    </source>
</evidence>
<dbReference type="InterPro" id="IPR051046">
    <property type="entry name" value="MurCDEF_CellWall_CoF430Synth"/>
</dbReference>
<evidence type="ECO:0000256" key="9">
    <source>
        <dbReference type="ARBA" id="ARBA00022984"/>
    </source>
</evidence>
<accession>A0ABT1MMQ9</accession>
<evidence type="ECO:0000256" key="2">
    <source>
        <dbReference type="ARBA" id="ARBA00022490"/>
    </source>
</evidence>
<dbReference type="Gene3D" id="3.40.1390.10">
    <property type="entry name" value="MurE/MurF, N-terminal domain"/>
    <property type="match status" value="1"/>
</dbReference>
<feature type="modified residue" description="N6-(pyridoxal phosphate)lysine" evidence="13">
    <location>
        <position position="492"/>
    </location>
</feature>
<dbReference type="SUPFAM" id="SSF53244">
    <property type="entry name" value="MurD-like peptide ligases, peptide-binding domain"/>
    <property type="match status" value="1"/>
</dbReference>
<dbReference type="GO" id="GO:0016874">
    <property type="term" value="F:ligase activity"/>
    <property type="evidence" value="ECO:0007669"/>
    <property type="project" value="UniProtKB-KW"/>
</dbReference>
<dbReference type="InterPro" id="IPR000821">
    <property type="entry name" value="Ala_racemase"/>
</dbReference>
<keyword evidence="2" id="KW-0963">Cytoplasm</keyword>
<keyword evidence="4" id="KW-0132">Cell division</keyword>
<reference evidence="15 16" key="1">
    <citation type="submission" date="2022-07" db="EMBL/GenBank/DDBJ databases">
        <title>Fecal culturing of patients with breast cancer.</title>
        <authorList>
            <person name="Teng N.M.Y."/>
            <person name="Kiu R."/>
            <person name="Evans R."/>
            <person name="Baker D.J."/>
            <person name="Zenner C."/>
            <person name="Robinson S.D."/>
            <person name="Hall L.J."/>
        </authorList>
    </citation>
    <scope>NUCLEOTIDE SEQUENCE [LARGE SCALE GENOMIC DNA]</scope>
    <source>
        <strain evidence="15 16">LH1063</strain>
    </source>
</reference>
<feature type="binding site" evidence="13">
    <location>
        <position position="590"/>
    </location>
    <ligand>
        <name>substrate</name>
    </ligand>
</feature>
<evidence type="ECO:0000259" key="14">
    <source>
        <dbReference type="SMART" id="SM01005"/>
    </source>
</evidence>
<evidence type="ECO:0000256" key="6">
    <source>
        <dbReference type="ARBA" id="ARBA00022840"/>
    </source>
</evidence>
<protein>
    <recommendedName>
        <fullName evidence="13">Alanine racemase</fullName>
        <ecNumber evidence="13">5.1.1.1</ecNumber>
    </recommendedName>
</protein>
<dbReference type="NCBIfam" id="NF008897">
    <property type="entry name" value="PRK11930.1"/>
    <property type="match status" value="1"/>
</dbReference>
<dbReference type="Gene3D" id="2.40.37.10">
    <property type="entry name" value="Lyase, Ornithine Decarboxylase, Chain A, domain 1"/>
    <property type="match status" value="1"/>
</dbReference>
<dbReference type="SUPFAM" id="SSF50621">
    <property type="entry name" value="Alanine racemase C-terminal domain-like"/>
    <property type="match status" value="1"/>
</dbReference>
<evidence type="ECO:0000256" key="10">
    <source>
        <dbReference type="ARBA" id="ARBA00023235"/>
    </source>
</evidence>
<dbReference type="InterPro" id="IPR036565">
    <property type="entry name" value="Mur-like_cat_sf"/>
</dbReference>
<sequence>MNYPISEIVRLIKADNADLFQYTISELLTDSRSLTFPEETLFFALVTSRNDGHRYIDDLYRKGVRNFVISKDIENVEKMPEANFLRVHDTLEALQNLVAAHRKRFNIPVIGVTGSNGKTIVKEWLYQLLHEDYNMVRSPRSYNSQIGVPLSVWQINDATELAVIEAGISQPGEMINLEDIIRPTVGVITNIGNAHQEGFSSVEEKCIEKLVLFKNADSIIYNGDSPVIFDAVEKLCMGTREIAWSHRDKNSPLYIIKIIKNEASTTVKYSYLQYESEFTIPFVEDASVENAIHCLAVMLYLGKTSSEIAARMLLLEPVAMRLEVKEGRNNCLLINDTYNSDINSLEIALDFQMRRSGAAGMKRTLILSDLLQTGMMPSTLYRKVSQLISHKGIDRLIGIGPEISSCERFFGMETEFYVSTDAFLQSGGAERFSNELVLIKGSRDFHFELISEALELKQHETILEVNLDAMVHNFHFYRQKLKPETKMICMVKAFGYGAGSYELAKTLQDRGCDYLAVAVADEGAELRKAGITMPIMVMNPEMNSFRTLFSYSLEPEVYSFKLLNALIKEAELLGITHYPVHIKIDSGMHRLGFTEEDMLHLTEILKGQPSVIARSVFSHFAGSDEARFDGFSQQQIAVFKECAEMVQKATPQPVLRHILNTAGISRFTDEQMDAVRLGIGLYGISPLGEEKGLRNVSALKTTILQIKELDSDQTVGYGRRGTLARRSRIAALPIGYADGLDRHLGNRKGYVIIHGKHAPYVGNICMDVCMVDVTDIDCKEGDKVEIFGDNLPVTEVARWLDTIPYEILTSVSSRVKRIYFRE</sequence>
<dbReference type="InterPro" id="IPR029066">
    <property type="entry name" value="PLP-binding_barrel"/>
</dbReference>
<comment type="similarity">
    <text evidence="13">Belongs to the alanine racemase family.</text>
</comment>
<dbReference type="Pfam" id="PF01168">
    <property type="entry name" value="Ala_racemase_N"/>
    <property type="match status" value="1"/>
</dbReference>
<dbReference type="SUPFAM" id="SSF63418">
    <property type="entry name" value="MurE/MurF N-terminal domain"/>
    <property type="match status" value="1"/>
</dbReference>
<dbReference type="PANTHER" id="PTHR43024">
    <property type="entry name" value="UDP-N-ACETYLMURAMOYL-TRIPEPTIDE--D-ALANYL-D-ALANINE LIGASE"/>
    <property type="match status" value="1"/>
</dbReference>
<dbReference type="SMART" id="SM01005">
    <property type="entry name" value="Ala_racemase_C"/>
    <property type="match status" value="1"/>
</dbReference>
<comment type="pathway">
    <text evidence="13">Amino-acid biosynthesis; D-alanine biosynthesis; D-alanine from L-alanine: step 1/1.</text>
</comment>
<evidence type="ECO:0000256" key="11">
    <source>
        <dbReference type="ARBA" id="ARBA00023306"/>
    </source>
</evidence>
<keyword evidence="8" id="KW-0133">Cell shape</keyword>
<evidence type="ECO:0000256" key="4">
    <source>
        <dbReference type="ARBA" id="ARBA00022618"/>
    </source>
</evidence>
<comment type="catalytic activity">
    <reaction evidence="13">
        <text>L-alanine = D-alanine</text>
        <dbReference type="Rhea" id="RHEA:20249"/>
        <dbReference type="ChEBI" id="CHEBI:57416"/>
        <dbReference type="ChEBI" id="CHEBI:57972"/>
        <dbReference type="EC" id="5.1.1.1"/>
    </reaction>
</comment>
<keyword evidence="11" id="KW-0131">Cell cycle</keyword>
<keyword evidence="6" id="KW-0067">ATP-binding</keyword>
<dbReference type="InterPro" id="IPR009006">
    <property type="entry name" value="Ala_racemase/Decarboxylase_C"/>
</dbReference>
<dbReference type="NCBIfam" id="TIGR00492">
    <property type="entry name" value="alr"/>
    <property type="match status" value="1"/>
</dbReference>